<name>A0A855Y3R5_9BACL</name>
<dbReference type="AlphaFoldDB" id="A0A855Y3R5"/>
<evidence type="ECO:0000313" key="1">
    <source>
        <dbReference type="EMBL" id="PWW37389.1"/>
    </source>
</evidence>
<comment type="caution">
    <text evidence="1">The sequence shown here is derived from an EMBL/GenBank/DDBJ whole genome shotgun (WGS) entry which is preliminary data.</text>
</comment>
<dbReference type="Pfam" id="PF13876">
    <property type="entry name" value="Phage_gp49_66"/>
    <property type="match status" value="1"/>
</dbReference>
<dbReference type="EMBL" id="QGTZ01000009">
    <property type="protein sequence ID" value="PWW37389.1"/>
    <property type="molecule type" value="Genomic_DNA"/>
</dbReference>
<sequence>MANKVTKEQVQEIVENSEFEVFHKVFGKQCLVVAKLPNGFTVVGESACVDPSNYDEEIGFNIAKSRIENKIWELEGYKLQNTLA</sequence>
<reference evidence="1 2" key="1">
    <citation type="submission" date="2018-05" db="EMBL/GenBank/DDBJ databases">
        <title>Freshwater and sediment microbial communities from various areas in North America, analyzing microbe dynamics in response to fracking.</title>
        <authorList>
            <person name="Lamendella R."/>
        </authorList>
    </citation>
    <scope>NUCLEOTIDE SEQUENCE [LARGE SCALE GENOMIC DNA]</scope>
    <source>
        <strain evidence="1 2">DB-3</strain>
    </source>
</reference>
<accession>A0A855Y3R5</accession>
<gene>
    <name evidence="1" type="ORF">DET56_109276</name>
</gene>
<dbReference type="Proteomes" id="UP000247078">
    <property type="component" value="Unassembled WGS sequence"/>
</dbReference>
<evidence type="ECO:0000313" key="2">
    <source>
        <dbReference type="Proteomes" id="UP000247078"/>
    </source>
</evidence>
<proteinExistence type="predicted"/>
<organism evidence="1 2">
    <name type="scientific">Paenibacillus pabuli</name>
    <dbReference type="NCBI Taxonomy" id="1472"/>
    <lineage>
        <taxon>Bacteria</taxon>
        <taxon>Bacillati</taxon>
        <taxon>Bacillota</taxon>
        <taxon>Bacilli</taxon>
        <taxon>Bacillales</taxon>
        <taxon>Paenibacillaceae</taxon>
        <taxon>Paenibacillus</taxon>
    </lineage>
</organism>
<protein>
    <submittedName>
        <fullName evidence="1">N4 Gp49/Sf6 Gp66 family protein</fullName>
    </submittedName>
</protein>
<dbReference type="RefSeq" id="WP_110000907.1">
    <property type="nucleotide sequence ID" value="NZ_QGTZ01000009.1"/>
</dbReference>
<dbReference type="InterPro" id="IPR025915">
    <property type="entry name" value="Phage_gp49_66"/>
</dbReference>